<comment type="caution">
    <text evidence="2">The sequence shown here is derived from an EMBL/GenBank/DDBJ whole genome shotgun (WGS) entry which is preliminary data.</text>
</comment>
<evidence type="ECO:0000313" key="2">
    <source>
        <dbReference type="EMBL" id="MBI6630606.1"/>
    </source>
</evidence>
<dbReference type="EMBL" id="JAEIJD010000011">
    <property type="protein sequence ID" value="MBI6630606.1"/>
    <property type="molecule type" value="Genomic_DNA"/>
</dbReference>
<protein>
    <submittedName>
        <fullName evidence="2">Type I secretion protein ATPase</fullName>
    </submittedName>
</protein>
<evidence type="ECO:0000256" key="1">
    <source>
        <dbReference type="SAM" id="MobiDB-lite"/>
    </source>
</evidence>
<dbReference type="AlphaFoldDB" id="A0A934HTL3"/>
<dbReference type="Proteomes" id="UP000613255">
    <property type="component" value="Unassembled WGS sequence"/>
</dbReference>
<accession>A0A934HTL3</accession>
<keyword evidence="3" id="KW-1185">Reference proteome</keyword>
<feature type="region of interest" description="Disordered" evidence="1">
    <location>
        <begin position="246"/>
        <end position="281"/>
    </location>
</feature>
<organism evidence="2 3">
    <name type="scientific">Pontibaca salina</name>
    <dbReference type="NCBI Taxonomy" id="2795731"/>
    <lineage>
        <taxon>Bacteria</taxon>
        <taxon>Pseudomonadati</taxon>
        <taxon>Pseudomonadota</taxon>
        <taxon>Alphaproteobacteria</taxon>
        <taxon>Rhodobacterales</taxon>
        <taxon>Roseobacteraceae</taxon>
        <taxon>Pontibaca</taxon>
    </lineage>
</organism>
<name>A0A934HTL3_9RHOB</name>
<evidence type="ECO:0000313" key="3">
    <source>
        <dbReference type="Proteomes" id="UP000613255"/>
    </source>
</evidence>
<gene>
    <name evidence="2" type="ORF">JAO82_12035</name>
</gene>
<proteinExistence type="predicted"/>
<reference evidence="2" key="1">
    <citation type="submission" date="2020-12" db="EMBL/GenBank/DDBJ databases">
        <title>Pontibaca salina gen. nov., sp. nov., isolated from marine sediment.</title>
        <authorList>
            <person name="Bo J."/>
            <person name="Wang S."/>
            <person name="Song X."/>
            <person name="Du Z."/>
        </authorList>
    </citation>
    <scope>NUCLEOTIDE SEQUENCE</scope>
    <source>
        <strain evidence="2">S1109L</strain>
    </source>
</reference>
<sequence length="670" mass="70432">MLDKVTEMVAHMIGIFQITVEEERLRDDYLKIKALRSDAPQTDPLAGDPAQFKAAYQLGDFAPTLRLLKSLPDAPHPVPEAAPAFPQFPPAPFFPAPEPGPPEVEVAMMMTGIGGARMALMLEPPGSVVIVTWQYNHLIDNDLLLLGESAAVFVDPAFHMAQLQGWLELAQAVTPIFGDGLPPLEESAHDYALGLHQQIQETGDPGLTGLTVTIQTGAAAYGTYENGERVETALKLDDVMPAFLSPDSAEEDATDPTGEPAWSPGPFKGLDGGPDMHSSEPGHAVVAGANLVVNQVNIATGWLDAPVIAVMGDVIHLNLISQTNMLVEQGQFGGAGAASPSAAWNSATMALQASAPALEGDAAAPSAAALALPSNWVVTRIDGDLLMVNHVQQYSFMTDFDRADIVFHSAETYIGLGDNTVINLTDLVEIGYGYDLILIGGHMITVNQISQLNVLIDTNTVTYSGVQPGDFSAGDNLVFNGASITGTGIDSYQPMQDNFARAAEELAAGGRSIDESVAHDSVFEGVDVLRVLYISGDATTINRVDQTNVLGDSDQVHLALDNFQSATGADVTLTAGSNAAINLASISQYGVDSTVSVGGEVYDDALLYQAGLIDTDADPTGVDLPALASEAVAFLAEDMVGPETAMEQMGIAPTAPEDTSTPDMMQTMLA</sequence>
<dbReference type="RefSeq" id="WP_198686630.1">
    <property type="nucleotide sequence ID" value="NZ_JAEIJD010000011.1"/>
</dbReference>